<evidence type="ECO:0000313" key="3">
    <source>
        <dbReference type="Proteomes" id="UP000839052"/>
    </source>
</evidence>
<dbReference type="RefSeq" id="WP_239796183.1">
    <property type="nucleotide sequence ID" value="NZ_OU912926.1"/>
</dbReference>
<sequence length="244" mass="27425">MSIRVMSMVWENYLKGGSEKLALLALADWCNDQGSSLHPSINAIAKKINVSESQARRIIHGFIKDGYLEVIGNHSGGNPGQSRQYKLNLKNLATPSMDATPSVSATPSMDARLPLAPVRETPSTHDTLTTKNHHRTTKKISRSKKTDITLKQFLEACKENSEQAIPESDPIFEYAKTVGLEVEMIAACWQEFKADYLPTQKTYKDWRKTFRNSVRGNWKKLWFMKPGEAAQWTTAGEQARRVAA</sequence>
<feature type="region of interest" description="Disordered" evidence="1">
    <location>
        <begin position="119"/>
        <end position="142"/>
    </location>
</feature>
<organism evidence="2 3">
    <name type="scientific">Candidatus Nitrotoga arctica</name>
    <dbReference type="NCBI Taxonomy" id="453162"/>
    <lineage>
        <taxon>Bacteria</taxon>
        <taxon>Pseudomonadati</taxon>
        <taxon>Pseudomonadota</taxon>
        <taxon>Betaproteobacteria</taxon>
        <taxon>Nitrosomonadales</taxon>
        <taxon>Gallionellaceae</taxon>
        <taxon>Candidatus Nitrotoga</taxon>
    </lineage>
</organism>
<dbReference type="Proteomes" id="UP000839052">
    <property type="component" value="Chromosome"/>
</dbReference>
<accession>A0ABN8AN81</accession>
<feature type="compositionally biased region" description="Basic residues" evidence="1">
    <location>
        <begin position="131"/>
        <end position="142"/>
    </location>
</feature>
<dbReference type="Pfam" id="PF13730">
    <property type="entry name" value="HTH_36"/>
    <property type="match status" value="1"/>
</dbReference>
<evidence type="ECO:0008006" key="4">
    <source>
        <dbReference type="Google" id="ProtNLM"/>
    </source>
</evidence>
<dbReference type="InterPro" id="IPR036388">
    <property type="entry name" value="WH-like_DNA-bd_sf"/>
</dbReference>
<dbReference type="EMBL" id="OU912926">
    <property type="protein sequence ID" value="CAG9932213.1"/>
    <property type="molecule type" value="Genomic_DNA"/>
</dbReference>
<evidence type="ECO:0000313" key="2">
    <source>
        <dbReference type="EMBL" id="CAG9932213.1"/>
    </source>
</evidence>
<proteinExistence type="predicted"/>
<keyword evidence="3" id="KW-1185">Reference proteome</keyword>
<protein>
    <recommendedName>
        <fullName evidence="4">Helix-turn-helix domain-containing protein</fullName>
    </recommendedName>
</protein>
<reference evidence="2 3" key="1">
    <citation type="submission" date="2021-10" db="EMBL/GenBank/DDBJ databases">
        <authorList>
            <person name="Koch H."/>
        </authorList>
    </citation>
    <scope>NUCLEOTIDE SEQUENCE [LARGE SCALE GENOMIC DNA]</scope>
    <source>
        <strain evidence="2">6680</strain>
    </source>
</reference>
<gene>
    <name evidence="2" type="ORF">NTG6680_0960</name>
</gene>
<name>A0ABN8AN81_9PROT</name>
<evidence type="ECO:0000256" key="1">
    <source>
        <dbReference type="SAM" id="MobiDB-lite"/>
    </source>
</evidence>
<dbReference type="Gene3D" id="1.10.10.10">
    <property type="entry name" value="Winged helix-like DNA-binding domain superfamily/Winged helix DNA-binding domain"/>
    <property type="match status" value="1"/>
</dbReference>